<keyword evidence="3" id="KW-1133">Transmembrane helix</keyword>
<dbReference type="SUPFAM" id="SSF56300">
    <property type="entry name" value="Metallo-dependent phosphatases"/>
    <property type="match status" value="1"/>
</dbReference>
<keyword evidence="6" id="KW-1185">Reference proteome</keyword>
<organism evidence="5 6">
    <name type="scientific">Deminuibacter soli</name>
    <dbReference type="NCBI Taxonomy" id="2291815"/>
    <lineage>
        <taxon>Bacteria</taxon>
        <taxon>Pseudomonadati</taxon>
        <taxon>Bacteroidota</taxon>
        <taxon>Chitinophagia</taxon>
        <taxon>Chitinophagales</taxon>
        <taxon>Chitinophagaceae</taxon>
        <taxon>Deminuibacter</taxon>
    </lineage>
</organism>
<name>A0A3E1NLV4_9BACT</name>
<gene>
    <name evidence="5" type="ORF">DXN05_09105</name>
</gene>
<reference evidence="5 6" key="1">
    <citation type="submission" date="2018-08" db="EMBL/GenBank/DDBJ databases">
        <title>Chitinophagaceae sp. K23C18032701, a novel bacterium isolated from forest soil.</title>
        <authorList>
            <person name="Wang C."/>
        </authorList>
    </citation>
    <scope>NUCLEOTIDE SEQUENCE [LARGE SCALE GENOMIC DNA]</scope>
    <source>
        <strain evidence="5 6">K23C18032701</strain>
    </source>
</reference>
<dbReference type="InterPro" id="IPR029052">
    <property type="entry name" value="Metallo-depent_PP-like"/>
</dbReference>
<keyword evidence="2" id="KW-0378">Hydrolase</keyword>
<evidence type="ECO:0000256" key="3">
    <source>
        <dbReference type="SAM" id="Phobius"/>
    </source>
</evidence>
<feature type="transmembrane region" description="Helical" evidence="3">
    <location>
        <begin position="130"/>
        <end position="150"/>
    </location>
</feature>
<dbReference type="OrthoDB" id="9780884at2"/>
<protein>
    <submittedName>
        <fullName evidence="5">Metallophosphoesterase</fullName>
    </submittedName>
</protein>
<keyword evidence="3" id="KW-0472">Membrane</keyword>
<feature type="transmembrane region" description="Helical" evidence="3">
    <location>
        <begin position="72"/>
        <end position="94"/>
    </location>
</feature>
<proteinExistence type="predicted"/>
<evidence type="ECO:0000313" key="5">
    <source>
        <dbReference type="EMBL" id="RFM28915.1"/>
    </source>
</evidence>
<dbReference type="RefSeq" id="WP_116846901.1">
    <property type="nucleotide sequence ID" value="NZ_QTJU01000002.1"/>
</dbReference>
<dbReference type="GO" id="GO:0009245">
    <property type="term" value="P:lipid A biosynthetic process"/>
    <property type="evidence" value="ECO:0007669"/>
    <property type="project" value="TreeGrafter"/>
</dbReference>
<dbReference type="EMBL" id="QTJU01000002">
    <property type="protein sequence ID" value="RFM28915.1"/>
    <property type="molecule type" value="Genomic_DNA"/>
</dbReference>
<dbReference type="PANTHER" id="PTHR31302">
    <property type="entry name" value="TRANSMEMBRANE PROTEIN WITH METALLOPHOSPHOESTERASE DOMAIN-RELATED"/>
    <property type="match status" value="1"/>
</dbReference>
<evidence type="ECO:0000313" key="6">
    <source>
        <dbReference type="Proteomes" id="UP000261284"/>
    </source>
</evidence>
<dbReference type="InterPro" id="IPR051158">
    <property type="entry name" value="Metallophosphoesterase_sf"/>
</dbReference>
<dbReference type="PANTHER" id="PTHR31302:SF31">
    <property type="entry name" value="PHOSPHODIESTERASE YAEI"/>
    <property type="match status" value="1"/>
</dbReference>
<evidence type="ECO:0000259" key="4">
    <source>
        <dbReference type="Pfam" id="PF00149"/>
    </source>
</evidence>
<evidence type="ECO:0000256" key="2">
    <source>
        <dbReference type="ARBA" id="ARBA00022801"/>
    </source>
</evidence>
<evidence type="ECO:0000256" key="1">
    <source>
        <dbReference type="ARBA" id="ARBA00022723"/>
    </source>
</evidence>
<feature type="transmembrane region" description="Helical" evidence="3">
    <location>
        <begin position="7"/>
        <end position="26"/>
    </location>
</feature>
<dbReference type="GO" id="GO:0016020">
    <property type="term" value="C:membrane"/>
    <property type="evidence" value="ECO:0007669"/>
    <property type="project" value="GOC"/>
</dbReference>
<sequence>MRNGSRLWVVVLVMLLLDWYIFTAIRHLSQAAAERTKFIIYISYWTVSAAAIISVLIFPYTENLHISRFARGYIFTIIIGLLFAKIIASAFLLIDDLRRGGMWIMGRLIPATTGADYATTGTPGISRNLFLSYLGLGLGTGLFGALLYGFTNKYSYRVRNIKIPFPNLPEAFRGLRIVQLSDIHSGSFQNKEAVNHGVNMVLAQKPDIVFFTGDLVNDRASEMDDYLDVFNRVKAPMGVFSTLGNHDYGDYVEWPSEAAKTANLEQLKQVHAKLGWRLLMNEHVLLERNGQQIALIGIENWGMRIGFPKHGRMDLAYPGTEHIPFKILLSHDPSHWDAEVRPQYPDVDLTLAGHTHGMQFGVELPHFKWSPIKWIYKEWAGLYTEGKQKLYVNRGFGFLGYPGRVGILPEITVIELA</sequence>
<dbReference type="Gene3D" id="3.60.21.10">
    <property type="match status" value="1"/>
</dbReference>
<dbReference type="Proteomes" id="UP000261284">
    <property type="component" value="Unassembled WGS sequence"/>
</dbReference>
<dbReference type="GO" id="GO:0046872">
    <property type="term" value="F:metal ion binding"/>
    <property type="evidence" value="ECO:0007669"/>
    <property type="project" value="UniProtKB-KW"/>
</dbReference>
<accession>A0A3E1NLV4</accession>
<feature type="domain" description="Calcineurin-like phosphoesterase" evidence="4">
    <location>
        <begin position="175"/>
        <end position="357"/>
    </location>
</feature>
<comment type="caution">
    <text evidence="5">The sequence shown here is derived from an EMBL/GenBank/DDBJ whole genome shotgun (WGS) entry which is preliminary data.</text>
</comment>
<dbReference type="Pfam" id="PF00149">
    <property type="entry name" value="Metallophos"/>
    <property type="match status" value="1"/>
</dbReference>
<keyword evidence="1" id="KW-0479">Metal-binding</keyword>
<dbReference type="CDD" id="cd07385">
    <property type="entry name" value="MPP_YkuE_C"/>
    <property type="match status" value="1"/>
</dbReference>
<dbReference type="AlphaFoldDB" id="A0A3E1NLV4"/>
<feature type="transmembrane region" description="Helical" evidence="3">
    <location>
        <begin position="38"/>
        <end position="60"/>
    </location>
</feature>
<dbReference type="GO" id="GO:0008758">
    <property type="term" value="F:UDP-2,3-diacylglucosamine hydrolase activity"/>
    <property type="evidence" value="ECO:0007669"/>
    <property type="project" value="TreeGrafter"/>
</dbReference>
<keyword evidence="3" id="KW-0812">Transmembrane</keyword>
<dbReference type="InterPro" id="IPR004843">
    <property type="entry name" value="Calcineurin-like_PHP"/>
</dbReference>